<dbReference type="PROSITE" id="PS51257">
    <property type="entry name" value="PROKAR_LIPOPROTEIN"/>
    <property type="match status" value="1"/>
</dbReference>
<protein>
    <recommendedName>
        <fullName evidence="5">Lipoprotein</fullName>
    </recommendedName>
</protein>
<keyword evidence="4" id="KW-1185">Reference proteome</keyword>
<evidence type="ECO:0000256" key="2">
    <source>
        <dbReference type="SAM" id="SignalP"/>
    </source>
</evidence>
<feature type="signal peptide" evidence="2">
    <location>
        <begin position="1"/>
        <end position="27"/>
    </location>
</feature>
<name>A0ABV1WLL2_9ACTN</name>
<accession>A0ABV1WLL2</accession>
<evidence type="ECO:0008006" key="5">
    <source>
        <dbReference type="Google" id="ProtNLM"/>
    </source>
</evidence>
<feature type="region of interest" description="Disordered" evidence="1">
    <location>
        <begin position="33"/>
        <end position="76"/>
    </location>
</feature>
<feature type="compositionally biased region" description="Low complexity" evidence="1">
    <location>
        <begin position="111"/>
        <end position="133"/>
    </location>
</feature>
<reference evidence="3 4" key="1">
    <citation type="submission" date="2024-06" db="EMBL/GenBank/DDBJ databases">
        <title>The Natural Products Discovery Center: Release of the First 8490 Sequenced Strains for Exploring Actinobacteria Biosynthetic Diversity.</title>
        <authorList>
            <person name="Kalkreuter E."/>
            <person name="Kautsar S.A."/>
            <person name="Yang D."/>
            <person name="Bader C.D."/>
            <person name="Teijaro C.N."/>
            <person name="Fluegel L."/>
            <person name="Davis C.M."/>
            <person name="Simpson J.R."/>
            <person name="Lauterbach L."/>
            <person name="Steele A.D."/>
            <person name="Gui C."/>
            <person name="Meng S."/>
            <person name="Li G."/>
            <person name="Viehrig K."/>
            <person name="Ye F."/>
            <person name="Su P."/>
            <person name="Kiefer A.F."/>
            <person name="Nichols A."/>
            <person name="Cepeda A.J."/>
            <person name="Yan W."/>
            <person name="Fan B."/>
            <person name="Jiang Y."/>
            <person name="Adhikari A."/>
            <person name="Zheng C.-J."/>
            <person name="Schuster L."/>
            <person name="Cowan T.M."/>
            <person name="Smanski M.J."/>
            <person name="Chevrette M.G."/>
            <person name="De Carvalho L.P.S."/>
            <person name="Shen B."/>
        </authorList>
    </citation>
    <scope>NUCLEOTIDE SEQUENCE [LARGE SCALE GENOMIC DNA]</scope>
    <source>
        <strain evidence="3 4">NPDC000634</strain>
    </source>
</reference>
<feature type="region of interest" description="Disordered" evidence="1">
    <location>
        <begin position="103"/>
        <end position="140"/>
    </location>
</feature>
<sequence length="140" mass="13833">MTTARRLPPLRTLAATCALGSSVLLTAACGTTDATRSSVAEAAPTSPSPASPAPASPTAASPTASLNRDQAKRKDLVTKTHVSWDKAAGTAVGEVPQSKLVELDLKSTAQGSTATPGATSPGSPSPVGSAGAPEWEAKVA</sequence>
<evidence type="ECO:0000313" key="4">
    <source>
        <dbReference type="Proteomes" id="UP001458415"/>
    </source>
</evidence>
<feature type="compositionally biased region" description="Pro residues" evidence="1">
    <location>
        <begin position="46"/>
        <end position="55"/>
    </location>
</feature>
<evidence type="ECO:0000313" key="3">
    <source>
        <dbReference type="EMBL" id="MER6984753.1"/>
    </source>
</evidence>
<dbReference type="EMBL" id="JBEPCU010001990">
    <property type="protein sequence ID" value="MER6984753.1"/>
    <property type="molecule type" value="Genomic_DNA"/>
</dbReference>
<gene>
    <name evidence="3" type="ORF">ABT317_49390</name>
</gene>
<dbReference type="Proteomes" id="UP001458415">
    <property type="component" value="Unassembled WGS sequence"/>
</dbReference>
<feature type="chain" id="PRO_5046042916" description="Lipoprotein" evidence="2">
    <location>
        <begin position="28"/>
        <end position="140"/>
    </location>
</feature>
<comment type="caution">
    <text evidence="3">The sequence shown here is derived from an EMBL/GenBank/DDBJ whole genome shotgun (WGS) entry which is preliminary data.</text>
</comment>
<proteinExistence type="predicted"/>
<evidence type="ECO:0000256" key="1">
    <source>
        <dbReference type="SAM" id="MobiDB-lite"/>
    </source>
</evidence>
<feature type="compositionally biased region" description="Low complexity" evidence="1">
    <location>
        <begin position="56"/>
        <end position="65"/>
    </location>
</feature>
<keyword evidence="2" id="KW-0732">Signal</keyword>
<feature type="non-terminal residue" evidence="3">
    <location>
        <position position="140"/>
    </location>
</feature>
<organism evidence="3 4">
    <name type="scientific">Streptomyces carpinensis</name>
    <dbReference type="NCBI Taxonomy" id="66369"/>
    <lineage>
        <taxon>Bacteria</taxon>
        <taxon>Bacillati</taxon>
        <taxon>Actinomycetota</taxon>
        <taxon>Actinomycetes</taxon>
        <taxon>Kitasatosporales</taxon>
        <taxon>Streptomycetaceae</taxon>
        <taxon>Streptomyces</taxon>
    </lineage>
</organism>